<evidence type="ECO:0000256" key="1">
    <source>
        <dbReference type="ARBA" id="ARBA00009981"/>
    </source>
</evidence>
<accession>A0A4R6C4L9</accession>
<evidence type="ECO:0000313" key="4">
    <source>
        <dbReference type="Proteomes" id="UP000294865"/>
    </source>
</evidence>
<dbReference type="InterPro" id="IPR036165">
    <property type="entry name" value="YefM-like_sf"/>
</dbReference>
<gene>
    <name evidence="3" type="ORF">ETI04_08160</name>
</gene>
<dbReference type="PANTHER" id="PTHR33713:SF6">
    <property type="entry name" value="ANTITOXIN YEFM"/>
    <property type="match status" value="1"/>
</dbReference>
<dbReference type="InterPro" id="IPR051405">
    <property type="entry name" value="phD/YefM_antitoxin"/>
</dbReference>
<reference evidence="3 4" key="1">
    <citation type="submission" date="2019-01" db="EMBL/GenBank/DDBJ databases">
        <title>Draft genome sequences of Macrococcus caseolyticus, Macrococcus canis, Macrococcus bohemicus and Macrococcus goetzii.</title>
        <authorList>
            <person name="Mazhar S."/>
            <person name="Altermann E."/>
            <person name="Hill C."/>
            <person name="Mcauliffe O."/>
        </authorList>
    </citation>
    <scope>NUCLEOTIDE SEQUENCE [LARGE SCALE GENOMIC DNA]</scope>
    <source>
        <strain evidence="3 4">DPC7162</strain>
    </source>
</reference>
<dbReference type="SUPFAM" id="SSF143120">
    <property type="entry name" value="YefM-like"/>
    <property type="match status" value="1"/>
</dbReference>
<dbReference type="AlphaFoldDB" id="A0A4R6C4L9"/>
<dbReference type="Proteomes" id="UP000294865">
    <property type="component" value="Unassembled WGS sequence"/>
</dbReference>
<dbReference type="NCBIfam" id="TIGR01552">
    <property type="entry name" value="phd_fam"/>
    <property type="match status" value="1"/>
</dbReference>
<evidence type="ECO:0000313" key="3">
    <source>
        <dbReference type="EMBL" id="TDM16660.1"/>
    </source>
</evidence>
<evidence type="ECO:0000256" key="2">
    <source>
        <dbReference type="RuleBase" id="RU362080"/>
    </source>
</evidence>
<name>A0A4R6C4L9_9STAP</name>
<dbReference type="Gene3D" id="3.40.1620.10">
    <property type="entry name" value="YefM-like domain"/>
    <property type="match status" value="1"/>
</dbReference>
<dbReference type="Pfam" id="PF02604">
    <property type="entry name" value="PhdYeFM_antitox"/>
    <property type="match status" value="1"/>
</dbReference>
<comment type="similarity">
    <text evidence="1 2">Belongs to the phD/YefM antitoxin family.</text>
</comment>
<comment type="caution">
    <text evidence="3">The sequence shown here is derived from an EMBL/GenBank/DDBJ whole genome shotgun (WGS) entry which is preliminary data.</text>
</comment>
<dbReference type="EMBL" id="SDQG01000004">
    <property type="protein sequence ID" value="TDM16660.1"/>
    <property type="molecule type" value="Genomic_DNA"/>
</dbReference>
<organism evidence="3 4">
    <name type="scientific">Macrococcoides canis</name>
    <dbReference type="NCBI Taxonomy" id="1855823"/>
    <lineage>
        <taxon>Bacteria</taxon>
        <taxon>Bacillati</taxon>
        <taxon>Bacillota</taxon>
        <taxon>Bacilli</taxon>
        <taxon>Bacillales</taxon>
        <taxon>Staphylococcaceae</taxon>
        <taxon>Macrococcoides</taxon>
    </lineage>
</organism>
<dbReference type="InterPro" id="IPR006442">
    <property type="entry name" value="Antitoxin_Phd/YefM"/>
</dbReference>
<protein>
    <recommendedName>
        <fullName evidence="2">Antitoxin</fullName>
    </recommendedName>
</protein>
<proteinExistence type="inferred from homology"/>
<sequence length="90" mass="10437">MMKIRPVSDLRNKFAEIEKDVIKEDAPVFLTKNGYGTMVLMSIDQYSKLAESHEAYLLESEIIARTTKERMTHEEVFDGLKERLNGKKET</sequence>
<comment type="function">
    <text evidence="2">Antitoxin component of a type II toxin-antitoxin (TA) system.</text>
</comment>
<dbReference type="PANTHER" id="PTHR33713">
    <property type="entry name" value="ANTITOXIN YAFN-RELATED"/>
    <property type="match status" value="1"/>
</dbReference>